<dbReference type="InterPro" id="IPR046769">
    <property type="entry name" value="DOCKER_Lobe_A"/>
</dbReference>
<dbReference type="Gene3D" id="2.60.40.150">
    <property type="entry name" value="C2 domain"/>
    <property type="match status" value="1"/>
</dbReference>
<dbReference type="InterPro" id="IPR043162">
    <property type="entry name" value="DOCK_C_lobe_C"/>
</dbReference>
<dbReference type="PROSITE" id="PS51651">
    <property type="entry name" value="DOCKER"/>
    <property type="match status" value="1"/>
</dbReference>
<evidence type="ECO:0000313" key="13">
    <source>
        <dbReference type="RefSeq" id="XP_017874881.1"/>
    </source>
</evidence>
<dbReference type="InterPro" id="IPR016024">
    <property type="entry name" value="ARM-type_fold"/>
</dbReference>
<dbReference type="Gene3D" id="1.20.58.740">
    <property type="match status" value="1"/>
</dbReference>
<dbReference type="InterPro" id="IPR036028">
    <property type="entry name" value="SH3-like_dom_sf"/>
</dbReference>
<comment type="subcellular location">
    <subcellularLocation>
        <location evidence="1">Cytoplasm</location>
    </subcellularLocation>
</comment>
<dbReference type="InterPro" id="IPR046773">
    <property type="entry name" value="DOCKER_Lobe_C"/>
</dbReference>
<evidence type="ECO:0000256" key="5">
    <source>
        <dbReference type="ARBA" id="ARBA00022658"/>
    </source>
</evidence>
<evidence type="ECO:0000256" key="6">
    <source>
        <dbReference type="PROSITE-ProRule" id="PRU00192"/>
    </source>
</evidence>
<dbReference type="InterPro" id="IPR027007">
    <property type="entry name" value="C2_DOCK-type_domain"/>
</dbReference>
<organism evidence="12 13">
    <name type="scientific">Drosophila arizonae</name>
    <name type="common">Fruit fly</name>
    <dbReference type="NCBI Taxonomy" id="7263"/>
    <lineage>
        <taxon>Eukaryota</taxon>
        <taxon>Metazoa</taxon>
        <taxon>Ecdysozoa</taxon>
        <taxon>Arthropoda</taxon>
        <taxon>Hexapoda</taxon>
        <taxon>Insecta</taxon>
        <taxon>Pterygota</taxon>
        <taxon>Neoptera</taxon>
        <taxon>Endopterygota</taxon>
        <taxon>Diptera</taxon>
        <taxon>Brachycera</taxon>
        <taxon>Muscomorpha</taxon>
        <taxon>Ephydroidea</taxon>
        <taxon>Drosophilidae</taxon>
        <taxon>Drosophila</taxon>
    </lineage>
</organism>
<reference evidence="13" key="3">
    <citation type="submission" date="2025-08" db="UniProtKB">
        <authorList>
            <consortium name="RefSeq"/>
        </authorList>
    </citation>
    <scope>IDENTIFICATION</scope>
    <source>
        <tissue evidence="13">Whole organism</tissue>
    </source>
</reference>
<dbReference type="Proteomes" id="UP000694904">
    <property type="component" value="Chromosome 2"/>
</dbReference>
<sequence length="2029" mass="229449">MWIPSNNKYGVAIHNWHGDVRYGLALDVGDSVDIVEECRHWFRGSCPRKSRAVGIFPKTYIHIKDLSKIDPVVAECTQVLREWSEIWKRLYVDREAYKFQTLRKVMYSILDSRRELLSATMTQDQTTELQMVVVSKIDWGNRKLGLDLVPRVGPLAVDPHSIGIVKLYNVHVSSADNAKASSSRGTLRRKIQRKILSHHLYFCMRDFGHRIGGDDAEVYFFLYDGNRMRPVSERFLVKISKDGFSNYIEKLHSNCTVFTDLGAADLNEELHLVAVVMRVGKIIQSDSMKKTEKNNSSSMIGPTYRRPYGVGVLSLADICQFDSSLEQQSSEEREFNFKLYQSEEKDFHLLPELIIKKSSGKYSPIQPGNQSTQGIVVSLKLLHGGLVQARKEQPLLFQGTTITRKMGFPDVIMPGDVRNDLFLTLERAEFERGGKNTGKNILVTVVVLDVTGNVLTDCLWGASGMDALPQYRSMILYHQNAPSWNEMLRLSVPIDKFSTAHVRFEFRHCSTREKSEPKLFAFSFARLMDTSGATLGDGLHELYVYKCEDPAKLQPANYLRLQCRPRDAQAKVDCSGCFSRSSKEVFVLRSLLCSTKLTQNADLLSLLQWRAHPETIQDSLTGVLRLNDEELVKFLQDVLDALFAMFSNEEGNSTQHSGLVFHVLVSIFSLLQSNKFQHFRPVMNEYIENHFAAALVYKGLITSVEHMAVFMTKAEHPDPFQKCFGSLEYIFKLLIQSRRLFARATGGQYEDSFRRDLHSLFTALNGMLAVPSYDVIIPTQEALLNSTGVVLEQLKDTLPAPELGMLARNMLDAIPRGAPIRLIQAKLQAVKDLVSGELFHEDDSRTVVLSVACKHLRMHLSRRDELRLCAEILSEILSQLFELQREQREKITNTLQHDLDSLCKNILGILIRTISIIMEGSNPNLPQLVACLLGLLQLLDETHYKRYWDELTPNKDPRDLKDFLSKSLLVYEELLTQDWLVFPTDWLIMKLAANDVMRKSLEEFAKPLVYRFLGPQAFDSQLWWSYFSLAVTFLTQPSLQLEQYREPKRLKILHSHGDMRVLMGFQILSMWSQLGEQKLHFIPSMVGPFLEVTLVPEPALRKATLSVFYDMMQCEQAARGSFRLVESELIDKLDLLISENKGDDEYRELFSTMEHLSLVLLEKVRTENPSWKDAGTAFIASVTRLLERLLDYRSVMQGEENRDKRMTCTVNLLNFYKNEINRKEMYLRYIYKLHNLHLQAENYTEAGYTLKLYASMLSWDRETQSFAPFDNSGQPEWQRKERLYHEILKYFDKGKCWEKGIPLCKELAQLYETRRFDYNKLSDILILEAKFFQNILTQLRPEPEYFRVGFYGMGLPLFVRNKQFVYRGLEYERIGAFTQRLQTEFPSAQILANNSPPEASILNAPEQYIQISNVRPVGDAQALKTAMVPVPEKIARFYEVNDVTRFIYDRPMYKGPIDKDNEFKSLWIERTTLDITSPLPGILRWFEVKHKSVQELTPVEYACEIINNAGKELADLIVQYRRDPKRNINPFSMRLQGTIDANVMGGISKYQEAFFSEQFLKSPQGAGQQANVQRLKVLILEQIQILEQALELHGQLAPAGVQPLHNRLLERFSQLKQSLSGMGRLKRQPSESIVNTPLPPLPTEQRAAATAAGAGGGTVAGAGLVHQQANANYVYELDEIYTRPGDTLRPVEAMNSYQTLSKESLSIVLPPVEQADAPPVPHRPRSQNFVTAGVNGGGSIDSPEVPPKRQPMSSSSNAPPLPPRGITPDKRASNPMIFNDFGAGHASDAAARRHSAQQQHGQKYSVVDISFDDPEADQQPHSLPPNLQEAGNHLSVCFAPNDFRDSGISTTSSRELNQLNNLSEESASLSMSTVHHREHCRISSNGSLDMHMHAGGMNIPQRDSSTSSFDVEDIPVPPPPIPPKSLGVTANGLGPILTTSDEAHSPNTHASLNHSINNHNHHSHNNQQPQQQQPQPQPPQQLNGDGAGDGYSSPQQQLLANGRAPGPAPVPAPVAVEAAVSHPHDGGTF</sequence>
<protein>
    <submittedName>
        <fullName evidence="13">Dedicator of cytokinesis protein 3</fullName>
    </submittedName>
</protein>
<reference evidence="12" key="1">
    <citation type="journal article" date="1997" name="Nucleic Acids Res.">
        <title>tRNAscan-SE: a program for improved detection of transfer RNA genes in genomic sequence.</title>
        <authorList>
            <person name="Lowe T.M."/>
            <person name="Eddy S.R."/>
        </authorList>
    </citation>
    <scope>NUCLEOTIDE SEQUENCE [LARGE SCALE GENOMIC DNA]</scope>
</reference>
<keyword evidence="5" id="KW-0344">Guanine-nucleotide releasing factor</keyword>
<dbReference type="PROSITE" id="PS51650">
    <property type="entry name" value="C2_DOCK"/>
    <property type="match status" value="1"/>
</dbReference>
<evidence type="ECO:0000256" key="4">
    <source>
        <dbReference type="ARBA" id="ARBA00022553"/>
    </source>
</evidence>
<gene>
    <name evidence="13" type="primary">LOC108621839</name>
</gene>
<dbReference type="Pfam" id="PF23554">
    <property type="entry name" value="TPR_DOCK"/>
    <property type="match status" value="1"/>
</dbReference>
<dbReference type="GeneID" id="108621839"/>
<feature type="domain" description="DOCKER" evidence="11">
    <location>
        <begin position="1217"/>
        <end position="1628"/>
    </location>
</feature>
<keyword evidence="4" id="KW-0597">Phosphoprotein</keyword>
<dbReference type="Gene3D" id="1.25.40.410">
    <property type="match status" value="1"/>
</dbReference>
<feature type="region of interest" description="Disordered" evidence="8">
    <location>
        <begin position="1714"/>
        <end position="1802"/>
    </location>
</feature>
<dbReference type="RefSeq" id="XP_017874881.1">
    <property type="nucleotide sequence ID" value="XM_018019392.1"/>
</dbReference>
<dbReference type="InterPro" id="IPR042455">
    <property type="entry name" value="DOCK_N_sub1"/>
</dbReference>
<feature type="compositionally biased region" description="Polar residues" evidence="8">
    <location>
        <begin position="1937"/>
        <end position="1952"/>
    </location>
</feature>
<evidence type="ECO:0000256" key="2">
    <source>
        <dbReference type="ARBA" id="ARBA00022443"/>
    </source>
</evidence>
<dbReference type="PANTHER" id="PTHR45653:SF12">
    <property type="entry name" value="SPONGE, ISOFORM E"/>
    <property type="match status" value="1"/>
</dbReference>
<dbReference type="PROSITE" id="PS50002">
    <property type="entry name" value="SH3"/>
    <property type="match status" value="1"/>
</dbReference>
<comment type="similarity">
    <text evidence="7">Belongs to the DOCK family.</text>
</comment>
<dbReference type="InterPro" id="IPR035892">
    <property type="entry name" value="C2_domain_sf"/>
</dbReference>
<accession>A0ABM1Q5Z5</accession>
<name>A0ABM1Q5Z5_DROAR</name>
<dbReference type="SUPFAM" id="SSF48371">
    <property type="entry name" value="ARM repeat"/>
    <property type="match status" value="1"/>
</dbReference>
<evidence type="ECO:0000259" key="10">
    <source>
        <dbReference type="PROSITE" id="PS51650"/>
    </source>
</evidence>
<dbReference type="Pfam" id="PF06920">
    <property type="entry name" value="DHR-2_Lobe_A"/>
    <property type="match status" value="1"/>
</dbReference>
<dbReference type="CDD" id="cd11872">
    <property type="entry name" value="SH3_DOCK_AB"/>
    <property type="match status" value="1"/>
</dbReference>
<dbReference type="Gene3D" id="1.20.1270.350">
    <property type="entry name" value="Dedicator of cytokinesis N-terminal subdomain"/>
    <property type="match status" value="1"/>
</dbReference>
<evidence type="ECO:0000256" key="8">
    <source>
        <dbReference type="SAM" id="MobiDB-lite"/>
    </source>
</evidence>
<feature type="domain" description="SH3" evidence="9">
    <location>
        <begin position="5"/>
        <end position="66"/>
    </location>
</feature>
<dbReference type="Pfam" id="PF16172">
    <property type="entry name" value="DOCK_N"/>
    <property type="match status" value="1"/>
</dbReference>
<evidence type="ECO:0000313" key="12">
    <source>
        <dbReference type="Proteomes" id="UP000694904"/>
    </source>
</evidence>
<feature type="domain" description="C2 DOCK-type" evidence="10">
    <location>
        <begin position="418"/>
        <end position="593"/>
    </location>
</feature>
<dbReference type="PANTHER" id="PTHR45653">
    <property type="entry name" value="DEDICATOR OF CYTOKINESIS"/>
    <property type="match status" value="1"/>
</dbReference>
<dbReference type="SUPFAM" id="SSF50044">
    <property type="entry name" value="SH3-domain"/>
    <property type="match status" value="1"/>
</dbReference>
<evidence type="ECO:0000256" key="7">
    <source>
        <dbReference type="PROSITE-ProRule" id="PRU00983"/>
    </source>
</evidence>
<dbReference type="InterPro" id="IPR027357">
    <property type="entry name" value="DOCKER_dom"/>
</dbReference>
<dbReference type="InterPro" id="IPR043161">
    <property type="entry name" value="DOCK_C_lobe_A"/>
</dbReference>
<evidence type="ECO:0000259" key="11">
    <source>
        <dbReference type="PROSITE" id="PS51651"/>
    </source>
</evidence>
<dbReference type="InterPro" id="IPR046770">
    <property type="entry name" value="DOCKER_Lobe_B"/>
</dbReference>
<keyword evidence="2 6" id="KW-0728">SH3 domain</keyword>
<dbReference type="Pfam" id="PF20421">
    <property type="entry name" value="DHR-2_Lobe_C"/>
    <property type="match status" value="1"/>
</dbReference>
<keyword evidence="12" id="KW-1185">Reference proteome</keyword>
<keyword evidence="3" id="KW-0963">Cytoplasm</keyword>
<dbReference type="InterPro" id="IPR001452">
    <property type="entry name" value="SH3_domain"/>
</dbReference>
<feature type="compositionally biased region" description="Low complexity" evidence="8">
    <location>
        <begin position="1965"/>
        <end position="1974"/>
    </location>
</feature>
<evidence type="ECO:0000259" key="9">
    <source>
        <dbReference type="PROSITE" id="PS50002"/>
    </source>
</evidence>
<dbReference type="Gene3D" id="2.30.30.40">
    <property type="entry name" value="SH3 Domains"/>
    <property type="match status" value="1"/>
</dbReference>
<feature type="region of interest" description="Disordered" evidence="8">
    <location>
        <begin position="1898"/>
        <end position="2029"/>
    </location>
</feature>
<evidence type="ECO:0000256" key="3">
    <source>
        <dbReference type="ARBA" id="ARBA00022490"/>
    </source>
</evidence>
<dbReference type="InterPro" id="IPR056372">
    <property type="entry name" value="TPR_DOCK"/>
</dbReference>
<dbReference type="Pfam" id="PF14429">
    <property type="entry name" value="DOCK-C2"/>
    <property type="match status" value="1"/>
</dbReference>
<reference evidence="12" key="2">
    <citation type="journal article" date="2016" name="G3 (Bethesda)">
        <title>Genome Evolution in Three Species of Cactophilic Drosophila.</title>
        <authorList>
            <person name="Sanchez-Flores A."/>
            <person name="Penazola F."/>
            <person name="Carpinteyro-Ponce J."/>
            <person name="Nazario-Yepiz N."/>
            <person name="Abreu-Goodger C."/>
            <person name="Machado C.A."/>
            <person name="Markow T.A."/>
        </authorList>
    </citation>
    <scope>NUCLEOTIDE SEQUENCE [LARGE SCALE GENOMIC DNA]</scope>
</reference>
<dbReference type="Pfam" id="PF20422">
    <property type="entry name" value="DHR-2_Lobe_B"/>
    <property type="match status" value="1"/>
</dbReference>
<dbReference type="InterPro" id="IPR032376">
    <property type="entry name" value="DOCK_N"/>
</dbReference>
<proteinExistence type="inferred from homology"/>
<evidence type="ECO:0000256" key="1">
    <source>
        <dbReference type="ARBA" id="ARBA00004496"/>
    </source>
</evidence>
<dbReference type="SMART" id="SM00326">
    <property type="entry name" value="SH3"/>
    <property type="match status" value="1"/>
</dbReference>
<dbReference type="InterPro" id="IPR026791">
    <property type="entry name" value="DOCK"/>
</dbReference>